<reference evidence="2 5" key="1">
    <citation type="submission" date="2018-01" db="EMBL/GenBank/DDBJ databases">
        <authorList>
            <person name="Clerissi C."/>
        </authorList>
    </citation>
    <scope>NUCLEOTIDE SEQUENCE</scope>
    <source>
        <strain evidence="2">Cupriavidus taiwanensis LMG 19430</strain>
        <strain evidence="1">Cupriavidus taiwanensis STM 3521</strain>
        <strain evidence="3">Cupriavidus taiwanensis STM 6021</strain>
        <strain evidence="4">Cupriavidus taiwanensis SWF 66322</strain>
        <plasmid evidence="5">cbm2636p</plasmid>
        <plasmid evidence="4">CBM2636p</plasmid>
    </source>
</reference>
<dbReference type="EMBL" id="OFSN01000040">
    <property type="protein sequence ID" value="SOY77773.1"/>
    <property type="molecule type" value="Genomic_DNA"/>
</dbReference>
<keyword evidence="4" id="KW-0614">Plasmid</keyword>
<dbReference type="GeneID" id="29763363"/>
<evidence type="ECO:0000313" key="1">
    <source>
        <dbReference type="EMBL" id="SOY75568.1"/>
    </source>
</evidence>
<dbReference type="Proteomes" id="UP000254259">
    <property type="component" value="Plasmid CBM2636p"/>
</dbReference>
<sequence length="999" mass="108038">MKVNDRDGRAFDLWFGDTQLYRAACATPTNTASTAARCPASSAWAAAQTGAHWDVGDIAFNTASGLNACPALFSNDGGIYFNQRTGADCHDPRWQQQTTTVTALWLWSMAGNERAAQGEKGVYIGQQDSGGFGTRDGGKATRDWNSPTCCDVFDVEAEAGRVVYTVCRFNVAPATRMFLDGDAMSSGTEIQTYPAGSLTGFKDNRSLVNYASNSYAVVTSSGVFFTSNISSNTVTWRTLGTGAPANACGINVSRRNDGTSVFYLRAGIGACNLGGTGSLWRHEGATSIGAWVQVARNGNSQFGAFGVDRSDFNHIIANDLSGASPSMVRTIDGGANWAVVPGIDTLLTGNGAFLARVQQGFGAFGTGNGYPQASLVAINPRNRSVILIGGQDSGLYLSANGGTSWTPLTDPVSNSTLRPHISRPLFAHFESLGNERMNVYVGARGRGVWRVGVDIESRWAGAIWRSTGAPCVGDSCPGWQMLDNNIRTVQIAAGGERLYQLHLDGRIWRSNGTPCNVDSCPGWQMFDNNPKTVAIAAGGADLYQLHNDGRIWRSTGVACSGENCPGWQRLDNNPATVAIAANGNKLYQLHRDGRIWEWTGSPCRGDSCPHWRMLDNNPATVAIRTADGMLYQMHFNGRIWRSTGQACAGQSCPGWVQLDNNPATVDFSANAGGLFQRHRNGWIWRSNGAACSGQNCPGWVRMDNNLHSTAIAGGVYQMHHDGRVWRFTGSPCAGEACRGWDMLDNNPRTKLVAAADGENALLYQLHAPKLFQLHNDGAIWQSIGGACTGESCPSWQRLDNNPNTKALAASGGRLYQLHRDDRIWRSIGRPCTDDICLGWELLDNNPSTTKIVSSAGQLFQLHSNGQVWRFTGQACSGESCPGWVRLDQNSATRDIVAGGGQLYQLHDNGRIWRWTGVNCTGESCPGWIMLDNNPQTRKLVAAGGLLHQLHDNGRIWTHTGVRCSGPSCPGWQMMDNDPRTVDIIAGGRELYQRHDDGRI</sequence>
<proteinExistence type="predicted"/>
<dbReference type="InterPro" id="IPR006624">
    <property type="entry name" value="Beta-propeller_rpt_TECPR"/>
</dbReference>
<dbReference type="Proteomes" id="UP000256297">
    <property type="component" value="Plasmid CBM2589_p"/>
</dbReference>
<dbReference type="Proteomes" id="UP000257016">
    <property type="component" value="Unassembled WGS sequence"/>
</dbReference>
<dbReference type="RefSeq" id="WP_012354652.1">
    <property type="nucleotide sequence ID" value="NZ_CBCRZP010000105.1"/>
</dbReference>
<geneLocation type="plasmid" evidence="5">
    <name>cbm2636p</name>
</geneLocation>
<evidence type="ECO:0000313" key="5">
    <source>
        <dbReference type="Proteomes" id="UP000254259"/>
    </source>
</evidence>
<dbReference type="Gene3D" id="2.130.10.10">
    <property type="entry name" value="YVTN repeat-like/Quinoprotein amine dehydrogenase"/>
    <property type="match status" value="3"/>
</dbReference>
<dbReference type="EMBL" id="OGUU01000017">
    <property type="protein sequence ID" value="SPC25124.1"/>
    <property type="molecule type" value="Genomic_DNA"/>
</dbReference>
<gene>
    <name evidence="2" type="ORF">CBM2586_P200003</name>
    <name evidence="1" type="ORF">CBM2589_P200003</name>
    <name evidence="3" type="ORF">CBM2594_P120004</name>
    <name evidence="4" type="ORF">CBM2636_P20145</name>
</gene>
<accession>A0A375CR65</accession>
<dbReference type="Proteomes" id="UP000257139">
    <property type="component" value="Plasmid CBM2594_p"/>
</dbReference>
<dbReference type="AlphaFoldDB" id="A0A375CR65"/>
<evidence type="ECO:0000313" key="3">
    <source>
        <dbReference type="EMBL" id="SPC25124.1"/>
    </source>
</evidence>
<protein>
    <submittedName>
        <fullName evidence="2">Uncharacterized protein</fullName>
    </submittedName>
</protein>
<name>A0A375CR65_9BURK</name>
<organism evidence="2">
    <name type="scientific">Cupriavidus taiwanensis</name>
    <dbReference type="NCBI Taxonomy" id="164546"/>
    <lineage>
        <taxon>Bacteria</taxon>
        <taxon>Pseudomonadati</taxon>
        <taxon>Pseudomonadota</taxon>
        <taxon>Betaproteobacteria</taxon>
        <taxon>Burkholderiales</taxon>
        <taxon>Burkholderiaceae</taxon>
        <taxon>Cupriavidus</taxon>
    </lineage>
</organism>
<evidence type="ECO:0000313" key="2">
    <source>
        <dbReference type="EMBL" id="SOY77773.1"/>
    </source>
</evidence>
<dbReference type="SUPFAM" id="SSF50939">
    <property type="entry name" value="Sialidases"/>
    <property type="match status" value="1"/>
</dbReference>
<dbReference type="InterPro" id="IPR036278">
    <property type="entry name" value="Sialidase_sf"/>
</dbReference>
<dbReference type="SUPFAM" id="SSF110296">
    <property type="entry name" value="Oligoxyloglucan reducing end-specific cellobiohydrolase"/>
    <property type="match status" value="1"/>
</dbReference>
<dbReference type="InterPro" id="IPR015943">
    <property type="entry name" value="WD40/YVTN_repeat-like_dom_sf"/>
</dbReference>
<geneLocation type="plasmid" evidence="4">
    <name>CBM2636p</name>
</geneLocation>
<dbReference type="SMART" id="SM00706">
    <property type="entry name" value="TECPR"/>
    <property type="match status" value="7"/>
</dbReference>
<dbReference type="EMBL" id="LT984815">
    <property type="protein sequence ID" value="SPD69458.1"/>
    <property type="molecule type" value="Genomic_DNA"/>
</dbReference>
<dbReference type="EMBL" id="OFSP01000052">
    <property type="protein sequence ID" value="SOY75568.1"/>
    <property type="molecule type" value="Genomic_DNA"/>
</dbReference>
<evidence type="ECO:0000313" key="4">
    <source>
        <dbReference type="EMBL" id="SPD69458.1"/>
    </source>
</evidence>